<reference evidence="1 2" key="1">
    <citation type="submission" date="2023-07" db="EMBL/GenBank/DDBJ databases">
        <title>Paenibacillus sp. JX-17 nov. isolated from soil.</title>
        <authorList>
            <person name="Wan Y."/>
            <person name="Liu B."/>
        </authorList>
    </citation>
    <scope>NUCLEOTIDE SEQUENCE [LARGE SCALE GENOMIC DNA]</scope>
    <source>
        <strain evidence="1 2">JX-17</strain>
    </source>
</reference>
<organism evidence="1 2">
    <name type="scientific">Paenibacillus lacisoli</name>
    <dbReference type="NCBI Taxonomy" id="3064525"/>
    <lineage>
        <taxon>Bacteria</taxon>
        <taxon>Bacillati</taxon>
        <taxon>Bacillota</taxon>
        <taxon>Bacilli</taxon>
        <taxon>Bacillales</taxon>
        <taxon>Paenibacillaceae</taxon>
        <taxon>Paenibacillus</taxon>
    </lineage>
</organism>
<evidence type="ECO:0000313" key="2">
    <source>
        <dbReference type="Proteomes" id="UP001240171"/>
    </source>
</evidence>
<proteinExistence type="predicted"/>
<dbReference type="EMBL" id="JAUQTB010000002">
    <property type="protein sequence ID" value="MDO7905619.1"/>
    <property type="molecule type" value="Genomic_DNA"/>
</dbReference>
<evidence type="ECO:0000313" key="1">
    <source>
        <dbReference type="EMBL" id="MDO7905619.1"/>
    </source>
</evidence>
<gene>
    <name evidence="1" type="ORF">Q5741_04235</name>
</gene>
<sequence>MLVNGKKRGGLIYIHISSGFSKVGDYREEYTVRAGDRLMSRLTRRIYEVQSCKTVPDGMIQLELFDEKSSGVL</sequence>
<dbReference type="Proteomes" id="UP001240171">
    <property type="component" value="Unassembled WGS sequence"/>
</dbReference>
<protein>
    <submittedName>
        <fullName evidence="1">Uncharacterized protein</fullName>
    </submittedName>
</protein>
<name>A0ABT9CAE0_9BACL</name>
<comment type="caution">
    <text evidence="1">The sequence shown here is derived from an EMBL/GenBank/DDBJ whole genome shotgun (WGS) entry which is preliminary data.</text>
</comment>
<dbReference type="RefSeq" id="WP_305022823.1">
    <property type="nucleotide sequence ID" value="NZ_JAUQTB010000002.1"/>
</dbReference>
<keyword evidence="2" id="KW-1185">Reference proteome</keyword>
<accession>A0ABT9CAE0</accession>